<gene>
    <name evidence="8" type="ORF">HXK03_01380</name>
</gene>
<keyword evidence="2" id="KW-0762">Sugar transport</keyword>
<feature type="active site" description="Phosphocysteine intermediate; for EIIB activity" evidence="6">
    <location>
        <position position="23"/>
    </location>
</feature>
<evidence type="ECO:0000256" key="4">
    <source>
        <dbReference type="ARBA" id="ARBA00022683"/>
    </source>
</evidence>
<feature type="domain" description="PTS EIIB type-1" evidence="7">
    <location>
        <begin position="1"/>
        <end position="82"/>
    </location>
</feature>
<keyword evidence="4" id="KW-0598">Phosphotransferase system</keyword>
<evidence type="ECO:0000259" key="7">
    <source>
        <dbReference type="PROSITE" id="PS51098"/>
    </source>
</evidence>
<evidence type="ECO:0000256" key="1">
    <source>
        <dbReference type="ARBA" id="ARBA00022448"/>
    </source>
</evidence>
<dbReference type="GO" id="GO:0005886">
    <property type="term" value="C:plasma membrane"/>
    <property type="evidence" value="ECO:0007669"/>
    <property type="project" value="TreeGrafter"/>
</dbReference>
<dbReference type="GO" id="GO:0009401">
    <property type="term" value="P:phosphoenolpyruvate-dependent sugar phosphotransferase system"/>
    <property type="evidence" value="ECO:0007669"/>
    <property type="project" value="UniProtKB-KW"/>
</dbReference>
<dbReference type="Pfam" id="PF00367">
    <property type="entry name" value="PTS_EIIB"/>
    <property type="match status" value="1"/>
</dbReference>
<evidence type="ECO:0000256" key="6">
    <source>
        <dbReference type="PROSITE-ProRule" id="PRU00421"/>
    </source>
</evidence>
<dbReference type="EMBL" id="JABZFZ010000039">
    <property type="protein sequence ID" value="MBF0939517.1"/>
    <property type="molecule type" value="Genomic_DNA"/>
</dbReference>
<dbReference type="InterPro" id="IPR001996">
    <property type="entry name" value="PTS_IIB_1"/>
</dbReference>
<dbReference type="PROSITE" id="PS51098">
    <property type="entry name" value="PTS_EIIB_TYPE_1"/>
    <property type="match status" value="1"/>
</dbReference>
<keyword evidence="3" id="KW-0808">Transferase</keyword>
<evidence type="ECO:0000256" key="3">
    <source>
        <dbReference type="ARBA" id="ARBA00022679"/>
    </source>
</evidence>
<keyword evidence="1" id="KW-0813">Transport</keyword>
<sequence>METAQELIEALGGRENIVDIEPCLMRIRVEVRTQRAVAENGLRLPEILAVVRSGAYVQLVAGLKTEEIAADMKSLVANVPHGTRTGPVGESVSA</sequence>
<evidence type="ECO:0000256" key="2">
    <source>
        <dbReference type="ARBA" id="ARBA00022597"/>
    </source>
</evidence>
<dbReference type="GO" id="GO:0008982">
    <property type="term" value="F:protein-N(PI)-phosphohistidine-sugar phosphotransferase activity"/>
    <property type="evidence" value="ECO:0007669"/>
    <property type="project" value="InterPro"/>
</dbReference>
<dbReference type="GO" id="GO:0016301">
    <property type="term" value="F:kinase activity"/>
    <property type="evidence" value="ECO:0007669"/>
    <property type="project" value="UniProtKB-KW"/>
</dbReference>
<dbReference type="InterPro" id="IPR050429">
    <property type="entry name" value="PTS_Glucose_EIICBA"/>
</dbReference>
<evidence type="ECO:0000256" key="5">
    <source>
        <dbReference type="ARBA" id="ARBA00022777"/>
    </source>
</evidence>
<reference evidence="8" key="1">
    <citation type="submission" date="2020-04" db="EMBL/GenBank/DDBJ databases">
        <title>Deep metagenomics examines the oral microbiome during advanced dental caries in children, revealing novel taxa and co-occurrences with host molecules.</title>
        <authorList>
            <person name="Baker J.L."/>
            <person name="Morton J.T."/>
            <person name="Dinis M."/>
            <person name="Alvarez R."/>
            <person name="Tran N.C."/>
            <person name="Knight R."/>
            <person name="Edlund A."/>
        </authorList>
    </citation>
    <scope>NUCLEOTIDE SEQUENCE</scope>
    <source>
        <strain evidence="8">JCVI_32_bin.64</strain>
    </source>
</reference>
<dbReference type="InterPro" id="IPR036878">
    <property type="entry name" value="Glu_permease_IIB"/>
</dbReference>
<organism evidence="8 9">
    <name type="scientific">Schaalia georgiae</name>
    <dbReference type="NCBI Taxonomy" id="52768"/>
    <lineage>
        <taxon>Bacteria</taxon>
        <taxon>Bacillati</taxon>
        <taxon>Actinomycetota</taxon>
        <taxon>Actinomycetes</taxon>
        <taxon>Actinomycetales</taxon>
        <taxon>Actinomycetaceae</taxon>
        <taxon>Schaalia</taxon>
    </lineage>
</organism>
<dbReference type="InterPro" id="IPR018113">
    <property type="entry name" value="PTrfase_EIIB_Cys"/>
</dbReference>
<evidence type="ECO:0000313" key="9">
    <source>
        <dbReference type="Proteomes" id="UP000718630"/>
    </source>
</evidence>
<proteinExistence type="predicted"/>
<dbReference type="PANTHER" id="PTHR30009">
    <property type="entry name" value="CYTOCHROME C-TYPE SYNTHESIS PROTEIN AND PTS TRANSMEMBRANE COMPONENT"/>
    <property type="match status" value="1"/>
</dbReference>
<comment type="caution">
    <text evidence="8">The sequence shown here is derived from an EMBL/GenBank/DDBJ whole genome shotgun (WGS) entry which is preliminary data.</text>
</comment>
<dbReference type="Proteomes" id="UP000718630">
    <property type="component" value="Unassembled WGS sequence"/>
</dbReference>
<dbReference type="SUPFAM" id="SSF55604">
    <property type="entry name" value="Glucose permease domain IIB"/>
    <property type="match status" value="1"/>
</dbReference>
<dbReference type="GO" id="GO:0090563">
    <property type="term" value="F:protein-phosphocysteine-sugar phosphotransferase activity"/>
    <property type="evidence" value="ECO:0007669"/>
    <property type="project" value="TreeGrafter"/>
</dbReference>
<name>A0A929QY65_9ACTO</name>
<protein>
    <submittedName>
        <fullName evidence="8">PTS transporter subunit EIIB</fullName>
    </submittedName>
</protein>
<evidence type="ECO:0000313" key="8">
    <source>
        <dbReference type="EMBL" id="MBF0939517.1"/>
    </source>
</evidence>
<dbReference type="GO" id="GO:0015764">
    <property type="term" value="P:N-acetylglucosamine transport"/>
    <property type="evidence" value="ECO:0007669"/>
    <property type="project" value="TreeGrafter"/>
</dbReference>
<dbReference type="PANTHER" id="PTHR30009:SF4">
    <property type="entry name" value="PTS SYSTEM N-ACETYLGLUCOSAMINE-SPECIFIC EIICBA COMPONENT"/>
    <property type="match status" value="1"/>
</dbReference>
<dbReference type="Gene3D" id="3.30.1360.60">
    <property type="entry name" value="Glucose permease domain IIB"/>
    <property type="match status" value="1"/>
</dbReference>
<accession>A0A929QY65</accession>
<dbReference type="AlphaFoldDB" id="A0A929QY65"/>
<keyword evidence="5" id="KW-0418">Kinase</keyword>